<organism evidence="2 3">
    <name type="scientific">Vibrio ostreae</name>
    <dbReference type="NCBI Taxonomy" id="2841925"/>
    <lineage>
        <taxon>Bacteria</taxon>
        <taxon>Pseudomonadati</taxon>
        <taxon>Pseudomonadota</taxon>
        <taxon>Gammaproteobacteria</taxon>
        <taxon>Vibrionales</taxon>
        <taxon>Vibrionaceae</taxon>
        <taxon>Vibrio</taxon>
    </lineage>
</organism>
<dbReference type="GO" id="GO:0016829">
    <property type="term" value="F:lyase activity"/>
    <property type="evidence" value="ECO:0007669"/>
    <property type="project" value="InterPro"/>
</dbReference>
<gene>
    <name evidence="2" type="ORF">KNV97_12135</name>
</gene>
<dbReference type="InterPro" id="IPR010451">
    <property type="entry name" value="Acetoacetate_decarboxylase"/>
</dbReference>
<feature type="chain" id="PRO_5037339950" evidence="1">
    <location>
        <begin position="24"/>
        <end position="330"/>
    </location>
</feature>
<evidence type="ECO:0000313" key="2">
    <source>
        <dbReference type="EMBL" id="QXO18954.1"/>
    </source>
</evidence>
<protein>
    <submittedName>
        <fullName evidence="2">Acetoacetate decarboxylase family protein</fullName>
    </submittedName>
</protein>
<dbReference type="AlphaFoldDB" id="A0A975UBT9"/>
<feature type="signal peptide" evidence="1">
    <location>
        <begin position="1"/>
        <end position="23"/>
    </location>
</feature>
<evidence type="ECO:0000313" key="3">
    <source>
        <dbReference type="Proteomes" id="UP000694232"/>
    </source>
</evidence>
<dbReference type="RefSeq" id="WP_218563228.1">
    <property type="nucleotide sequence ID" value="NZ_CP076643.1"/>
</dbReference>
<reference evidence="2" key="1">
    <citation type="submission" date="2021-06" db="EMBL/GenBank/DDBJ databases">
        <title>Vibrio nov. sp., novel gut bacterium isolated from Yellow Sea oyster.</title>
        <authorList>
            <person name="Muhammad N."/>
            <person name="Nguyen T.H."/>
            <person name="Lee Y.-J."/>
            <person name="Ko J."/>
            <person name="Kim S.-G."/>
        </authorList>
    </citation>
    <scope>NUCLEOTIDE SEQUENCE</scope>
    <source>
        <strain evidence="2">OG9-811</strain>
    </source>
</reference>
<proteinExistence type="predicted"/>
<dbReference type="EMBL" id="CP076643">
    <property type="protein sequence ID" value="QXO18954.1"/>
    <property type="molecule type" value="Genomic_DNA"/>
</dbReference>
<dbReference type="Pfam" id="PF06314">
    <property type="entry name" value="ADC"/>
    <property type="match status" value="1"/>
</dbReference>
<keyword evidence="3" id="KW-1185">Reference proteome</keyword>
<keyword evidence="1" id="KW-0732">Signal</keyword>
<dbReference type="KEGG" id="vos:KNV97_12135"/>
<evidence type="ECO:0000256" key="1">
    <source>
        <dbReference type="SAM" id="SignalP"/>
    </source>
</evidence>
<accession>A0A975UBT9</accession>
<dbReference type="Proteomes" id="UP000694232">
    <property type="component" value="Chromosome 1"/>
</dbReference>
<name>A0A975UBT9_9VIBR</name>
<sequence length="330" mass="36462">MKLKYLTSAIALTSSSLSLVAHADEHTVMTDIDIAGYSVPVEAGGLYDRYRSNPPLSVIAESKPELDLSWFKTLDKTQVDIGFPSYSPNFYYKNERISVVFTADADKLAALIPDKVAAQVQPLKIWPGRGLVVLTAYAYHYCDNDQYNEIALSVVTNQPGNGNWGPLSLIGQAMSGDYWGYVLKLPVDTELARVRGVVGYNLPKWLTAIDFDSDETTVTYTVADEKTGQPDLIFSADKLTDLSTDGEIVTNSFTNLNHNDELTYGYAKSRLMSYATSTDEANVRLTLGDGYLSDFIRSLDLGAMLKYEYVADFQSALYVPQPLSVLLSEQ</sequence>